<dbReference type="GO" id="GO:0005789">
    <property type="term" value="C:endoplasmic reticulum membrane"/>
    <property type="evidence" value="ECO:0007669"/>
    <property type="project" value="UniProtKB-SubCell"/>
</dbReference>
<organism evidence="17 18">
    <name type="scientific">Paralvinella palmiformis</name>
    <dbReference type="NCBI Taxonomy" id="53620"/>
    <lineage>
        <taxon>Eukaryota</taxon>
        <taxon>Metazoa</taxon>
        <taxon>Spiralia</taxon>
        <taxon>Lophotrochozoa</taxon>
        <taxon>Annelida</taxon>
        <taxon>Polychaeta</taxon>
        <taxon>Sedentaria</taxon>
        <taxon>Canalipalpata</taxon>
        <taxon>Terebellida</taxon>
        <taxon>Terebelliformia</taxon>
        <taxon>Alvinellidae</taxon>
        <taxon>Paralvinella</taxon>
    </lineage>
</organism>
<keyword evidence="7 16" id="KW-0732">Signal</keyword>
<keyword evidence="4" id="KW-0813">Transport</keyword>
<evidence type="ECO:0000256" key="11">
    <source>
        <dbReference type="ARBA" id="ARBA00023065"/>
    </source>
</evidence>
<evidence type="ECO:0000256" key="7">
    <source>
        <dbReference type="ARBA" id="ARBA00022729"/>
    </source>
</evidence>
<evidence type="ECO:0000256" key="12">
    <source>
        <dbReference type="ARBA" id="ARBA00023136"/>
    </source>
</evidence>
<evidence type="ECO:0000256" key="3">
    <source>
        <dbReference type="ARBA" id="ARBA00016584"/>
    </source>
</evidence>
<feature type="chain" id="PRO_5042130565" description="Store-operated calcium entry-associated regulatory factor" evidence="16">
    <location>
        <begin position="27"/>
        <end position="196"/>
    </location>
</feature>
<dbReference type="EMBL" id="JAODUP010000016">
    <property type="protein sequence ID" value="KAK2168496.1"/>
    <property type="molecule type" value="Genomic_DNA"/>
</dbReference>
<evidence type="ECO:0000256" key="2">
    <source>
        <dbReference type="ARBA" id="ARBA00006833"/>
    </source>
</evidence>
<name>A0AAD9KBV6_9ANNE</name>
<proteinExistence type="inferred from homology"/>
<protein>
    <recommendedName>
        <fullName evidence="3">Store-operated calcium entry-associated regulatory factor</fullName>
    </recommendedName>
    <alternativeName>
        <fullName evidence="13">Transmembrane protein 66</fullName>
    </alternativeName>
</protein>
<dbReference type="Pfam" id="PF06682">
    <property type="entry name" value="SARAF"/>
    <property type="match status" value="2"/>
</dbReference>
<evidence type="ECO:0000256" key="9">
    <source>
        <dbReference type="ARBA" id="ARBA00022837"/>
    </source>
</evidence>
<feature type="region of interest" description="Disordered" evidence="14">
    <location>
        <begin position="165"/>
        <end position="196"/>
    </location>
</feature>
<evidence type="ECO:0000256" key="15">
    <source>
        <dbReference type="SAM" id="Phobius"/>
    </source>
</evidence>
<dbReference type="GO" id="GO:0006816">
    <property type="term" value="P:calcium ion transport"/>
    <property type="evidence" value="ECO:0007669"/>
    <property type="project" value="UniProtKB-KW"/>
</dbReference>
<accession>A0AAD9KBV6</accession>
<keyword evidence="9" id="KW-0106">Calcium</keyword>
<dbReference type="GO" id="GO:2001256">
    <property type="term" value="P:regulation of store-operated calcium entry"/>
    <property type="evidence" value="ECO:0007669"/>
    <property type="project" value="InterPro"/>
</dbReference>
<evidence type="ECO:0000256" key="1">
    <source>
        <dbReference type="ARBA" id="ARBA00004115"/>
    </source>
</evidence>
<gene>
    <name evidence="17" type="ORF">LSH36_16g03054</name>
</gene>
<comment type="subcellular location">
    <subcellularLocation>
        <location evidence="1">Endoplasmic reticulum membrane</location>
        <topology evidence="1">Single-pass type I membrane protein</topology>
    </subcellularLocation>
</comment>
<evidence type="ECO:0000256" key="6">
    <source>
        <dbReference type="ARBA" id="ARBA00022692"/>
    </source>
</evidence>
<sequence>MELMGRHVVLTSLLLVVLCIVPGTVCWGNEENKMLLTDIRVLTLYHGRMTNAKRSSPIPQIKCTGGSAGCSSFVPQVVQCYNKGTDGYDVQLEYTLDLTKEGYAEQQHGHQHSYYGDHASHGHSYTKAHGHGSSWLSNIITLAVFSIIIYAIYVTCLSNTGHHGPGEPGSSFRDNTRGFGSAPPPPGFRDEYMPGG</sequence>
<evidence type="ECO:0000313" key="17">
    <source>
        <dbReference type="EMBL" id="KAK2168496.1"/>
    </source>
</evidence>
<evidence type="ECO:0000256" key="13">
    <source>
        <dbReference type="ARBA" id="ARBA00031116"/>
    </source>
</evidence>
<keyword evidence="8" id="KW-0256">Endoplasmic reticulum</keyword>
<evidence type="ECO:0000256" key="4">
    <source>
        <dbReference type="ARBA" id="ARBA00022448"/>
    </source>
</evidence>
<keyword evidence="10 15" id="KW-1133">Transmembrane helix</keyword>
<keyword evidence="6 15" id="KW-0812">Transmembrane</keyword>
<dbReference type="PANTHER" id="PTHR15929">
    <property type="entry name" value="STORE-OPERATED CALCIUM ENTRY-ASSOCIATED REGULATORY FACTOR"/>
    <property type="match status" value="1"/>
</dbReference>
<evidence type="ECO:0000256" key="5">
    <source>
        <dbReference type="ARBA" id="ARBA00022568"/>
    </source>
</evidence>
<keyword evidence="5" id="KW-0109">Calcium transport</keyword>
<keyword evidence="12 15" id="KW-0472">Membrane</keyword>
<evidence type="ECO:0000313" key="18">
    <source>
        <dbReference type="Proteomes" id="UP001208570"/>
    </source>
</evidence>
<dbReference type="AlphaFoldDB" id="A0AAD9KBV6"/>
<evidence type="ECO:0000256" key="10">
    <source>
        <dbReference type="ARBA" id="ARBA00022989"/>
    </source>
</evidence>
<dbReference type="InterPro" id="IPR009567">
    <property type="entry name" value="SARAF"/>
</dbReference>
<comment type="caution">
    <text evidence="17">The sequence shown here is derived from an EMBL/GenBank/DDBJ whole genome shotgun (WGS) entry which is preliminary data.</text>
</comment>
<reference evidence="17" key="1">
    <citation type="journal article" date="2023" name="Mol. Biol. Evol.">
        <title>Third-Generation Sequencing Reveals the Adaptive Role of the Epigenome in Three Deep-Sea Polychaetes.</title>
        <authorList>
            <person name="Perez M."/>
            <person name="Aroh O."/>
            <person name="Sun Y."/>
            <person name="Lan Y."/>
            <person name="Juniper S.K."/>
            <person name="Young C.R."/>
            <person name="Angers B."/>
            <person name="Qian P.Y."/>
        </authorList>
    </citation>
    <scope>NUCLEOTIDE SEQUENCE</scope>
    <source>
        <strain evidence="17">P08H-3</strain>
    </source>
</reference>
<dbReference type="PANTHER" id="PTHR15929:SF0">
    <property type="entry name" value="STORE-OPERATED CALCIUM ENTRY-ASSOCIATED REGULATORY FACTOR"/>
    <property type="match status" value="1"/>
</dbReference>
<keyword evidence="18" id="KW-1185">Reference proteome</keyword>
<evidence type="ECO:0000256" key="14">
    <source>
        <dbReference type="SAM" id="MobiDB-lite"/>
    </source>
</evidence>
<dbReference type="Proteomes" id="UP001208570">
    <property type="component" value="Unassembled WGS sequence"/>
</dbReference>
<feature type="transmembrane region" description="Helical" evidence="15">
    <location>
        <begin position="135"/>
        <end position="153"/>
    </location>
</feature>
<evidence type="ECO:0000256" key="8">
    <source>
        <dbReference type="ARBA" id="ARBA00022824"/>
    </source>
</evidence>
<keyword evidence="11" id="KW-0406">Ion transport</keyword>
<evidence type="ECO:0000256" key="16">
    <source>
        <dbReference type="SAM" id="SignalP"/>
    </source>
</evidence>
<comment type="similarity">
    <text evidence="2">Belongs to the SARAF family.</text>
</comment>
<feature type="signal peptide" evidence="16">
    <location>
        <begin position="1"/>
        <end position="26"/>
    </location>
</feature>